<evidence type="ECO:0000313" key="2">
    <source>
        <dbReference type="Proteomes" id="UP000664521"/>
    </source>
</evidence>
<sequence>MADSTSSSPFGQATRCTKGHLIEELRALEIKWIRCHDAVAGYYFHTWRSQSPASVALTQSLLGLDYRCVEEEGKIGCADRYENLKQREIWQVRGAVREAKEVLGELSERLMGLKQMDQGRNIREFDGLVNEIRAIIDE</sequence>
<accession>A0A8H3EGG3</accession>
<dbReference type="Proteomes" id="UP000664521">
    <property type="component" value="Unassembled WGS sequence"/>
</dbReference>
<evidence type="ECO:0000313" key="1">
    <source>
        <dbReference type="EMBL" id="CAF9905232.1"/>
    </source>
</evidence>
<gene>
    <name evidence="1" type="ORF">HETSPECPRED_004920</name>
</gene>
<dbReference type="OrthoDB" id="10539904at2759"/>
<dbReference type="AlphaFoldDB" id="A0A8H3EGG3"/>
<reference evidence="1" key="1">
    <citation type="submission" date="2021-03" db="EMBL/GenBank/DDBJ databases">
        <authorList>
            <person name="Tagirdzhanova G."/>
        </authorList>
    </citation>
    <scope>NUCLEOTIDE SEQUENCE</scope>
</reference>
<keyword evidence="2" id="KW-1185">Reference proteome</keyword>
<comment type="caution">
    <text evidence="1">The sequence shown here is derived from an EMBL/GenBank/DDBJ whole genome shotgun (WGS) entry which is preliminary data.</text>
</comment>
<organism evidence="1 2">
    <name type="scientific">Heterodermia speciosa</name>
    <dbReference type="NCBI Taxonomy" id="116794"/>
    <lineage>
        <taxon>Eukaryota</taxon>
        <taxon>Fungi</taxon>
        <taxon>Dikarya</taxon>
        <taxon>Ascomycota</taxon>
        <taxon>Pezizomycotina</taxon>
        <taxon>Lecanoromycetes</taxon>
        <taxon>OSLEUM clade</taxon>
        <taxon>Lecanoromycetidae</taxon>
        <taxon>Caliciales</taxon>
        <taxon>Physciaceae</taxon>
        <taxon>Heterodermia</taxon>
    </lineage>
</organism>
<dbReference type="EMBL" id="CAJPDS010000003">
    <property type="protein sequence ID" value="CAF9905232.1"/>
    <property type="molecule type" value="Genomic_DNA"/>
</dbReference>
<proteinExistence type="predicted"/>
<protein>
    <submittedName>
        <fullName evidence="1">Uncharacterized protein</fullName>
    </submittedName>
</protein>
<name>A0A8H3EGG3_9LECA</name>